<dbReference type="Proteomes" id="UP000248966">
    <property type="component" value="Unassembled WGS sequence"/>
</dbReference>
<evidence type="ECO:0000313" key="1">
    <source>
        <dbReference type="EMBL" id="RAO02821.1"/>
    </source>
</evidence>
<dbReference type="Proteomes" id="UP000249045">
    <property type="component" value="Unassembled WGS sequence"/>
</dbReference>
<dbReference type="AlphaFoldDB" id="A0A328NCF8"/>
<reference evidence="3 4" key="1">
    <citation type="submission" date="2018-03" db="EMBL/GenBank/DDBJ databases">
        <title>Defining the species Micromonospora saelicesensis and Micromonospora noduli under the framework of genomics.</title>
        <authorList>
            <person name="Riesco R."/>
            <person name="Trujillo M.E."/>
        </authorList>
    </citation>
    <scope>NUCLEOTIDE SEQUENCE [LARGE SCALE GENOMIC DNA]</scope>
    <source>
        <strain evidence="1 3">LAH08</strain>
        <strain evidence="2 4">MED15</strain>
    </source>
</reference>
<keyword evidence="4" id="KW-1185">Reference proteome</keyword>
<name>A0A328NCF8_9ACTN</name>
<sequence>MLTYVRWYWPDEDRWNYDELDADRSALRHIELRGSDGVFMAAAALADVLTARDSGTQGAATQYEQRYGIVPEAPFPLPDSALEPTLESLPSEEFERLWRDARRQLEQQAAPDSSVRDEQ</sequence>
<dbReference type="EMBL" id="PYAA01000012">
    <property type="protein sequence ID" value="RAO02821.1"/>
    <property type="molecule type" value="Genomic_DNA"/>
</dbReference>
<evidence type="ECO:0000313" key="3">
    <source>
        <dbReference type="Proteomes" id="UP000248966"/>
    </source>
</evidence>
<dbReference type="RefSeq" id="WP_112583748.1">
    <property type="nucleotide sequence ID" value="NZ_PYAA01000012.1"/>
</dbReference>
<gene>
    <name evidence="1" type="ORF">LAH08_02332</name>
    <name evidence="2" type="ORF">MED15_06209</name>
</gene>
<organism evidence="1 3">
    <name type="scientific">Micromonospora noduli</name>
    <dbReference type="NCBI Taxonomy" id="709876"/>
    <lineage>
        <taxon>Bacteria</taxon>
        <taxon>Bacillati</taxon>
        <taxon>Actinomycetota</taxon>
        <taxon>Actinomycetes</taxon>
        <taxon>Micromonosporales</taxon>
        <taxon>Micromonosporaceae</taxon>
        <taxon>Micromonospora</taxon>
    </lineage>
</organism>
<evidence type="ECO:0000313" key="2">
    <source>
        <dbReference type="EMBL" id="RAO09917.1"/>
    </source>
</evidence>
<protein>
    <submittedName>
        <fullName evidence="1">Uncharacterized protein</fullName>
    </submittedName>
</protein>
<proteinExistence type="predicted"/>
<dbReference type="EMBL" id="PYAC01000042">
    <property type="protein sequence ID" value="RAO09917.1"/>
    <property type="molecule type" value="Genomic_DNA"/>
</dbReference>
<evidence type="ECO:0000313" key="4">
    <source>
        <dbReference type="Proteomes" id="UP000249045"/>
    </source>
</evidence>
<accession>A0A328NCF8</accession>
<comment type="caution">
    <text evidence="1">The sequence shown here is derived from an EMBL/GenBank/DDBJ whole genome shotgun (WGS) entry which is preliminary data.</text>
</comment>